<sequence length="160" mass="18060">MASLFTIVKEIEETLSKCFDAETGEILDENALSRLDELDLVKDEKVENCLLYIKNLLAEAKAVGEQKKIYAQREKALCNKADSMTRYVTNLLDGEKFSSDKVTLSYRKSQSVKIVDEEKIPSEFLKMSFSVDKTEVKKALKEGKDVDGAVLETNLNPQIK</sequence>
<keyword evidence="2" id="KW-1185">Reference proteome</keyword>
<protein>
    <submittedName>
        <fullName evidence="1">Virus Gp157</fullName>
    </submittedName>
</protein>
<organism evidence="1 2">
    <name type="scientific">Eubacterium oxidoreducens</name>
    <dbReference type="NCBI Taxonomy" id="1732"/>
    <lineage>
        <taxon>Bacteria</taxon>
        <taxon>Bacillati</taxon>
        <taxon>Bacillota</taxon>
        <taxon>Clostridia</taxon>
        <taxon>Eubacteriales</taxon>
        <taxon>Eubacteriaceae</taxon>
        <taxon>Eubacterium</taxon>
    </lineage>
</organism>
<dbReference type="Proteomes" id="UP000199228">
    <property type="component" value="Unassembled WGS sequence"/>
</dbReference>
<reference evidence="1 2" key="1">
    <citation type="submission" date="2016-10" db="EMBL/GenBank/DDBJ databases">
        <authorList>
            <person name="de Groot N.N."/>
        </authorList>
    </citation>
    <scope>NUCLEOTIDE SEQUENCE [LARGE SCALE GENOMIC DNA]</scope>
    <source>
        <strain evidence="1 2">DSM 3217</strain>
    </source>
</reference>
<dbReference type="OrthoDB" id="2168866at2"/>
<gene>
    <name evidence="1" type="ORF">SAMN02910417_02041</name>
</gene>
<dbReference type="InterPro" id="IPR008840">
    <property type="entry name" value="Sipho_Gp157"/>
</dbReference>
<dbReference type="EMBL" id="FMXR01000015">
    <property type="protein sequence ID" value="SDB27539.1"/>
    <property type="molecule type" value="Genomic_DNA"/>
</dbReference>
<accession>A0A1G6C3U0</accession>
<dbReference type="Pfam" id="PF05565">
    <property type="entry name" value="Sipho_Gp157"/>
    <property type="match status" value="1"/>
</dbReference>
<dbReference type="AlphaFoldDB" id="A0A1G6C3U0"/>
<proteinExistence type="predicted"/>
<evidence type="ECO:0000313" key="1">
    <source>
        <dbReference type="EMBL" id="SDB27539.1"/>
    </source>
</evidence>
<dbReference type="RefSeq" id="WP_090174259.1">
    <property type="nucleotide sequence ID" value="NZ_FMXR01000015.1"/>
</dbReference>
<evidence type="ECO:0000313" key="2">
    <source>
        <dbReference type="Proteomes" id="UP000199228"/>
    </source>
</evidence>
<dbReference type="STRING" id="1732.SAMN02910417_02041"/>
<name>A0A1G6C3U0_EUBOX</name>